<gene>
    <name evidence="17" type="primary">nd6</name>
    <name evidence="18" type="synonym">ND6</name>
</gene>
<dbReference type="PANTHER" id="PTHR11435">
    <property type="entry name" value="NADH UBIQUINONE OXIDOREDUCTASE SUBUNIT ND6"/>
    <property type="match status" value="1"/>
</dbReference>
<evidence type="ECO:0000256" key="3">
    <source>
        <dbReference type="ARBA" id="ARBA00012944"/>
    </source>
</evidence>
<keyword evidence="13 15" id="KW-0472">Membrane</keyword>
<proteinExistence type="inferred from homology"/>
<evidence type="ECO:0000256" key="15">
    <source>
        <dbReference type="RuleBase" id="RU004430"/>
    </source>
</evidence>
<evidence type="ECO:0000256" key="16">
    <source>
        <dbReference type="SAM" id="SignalP"/>
    </source>
</evidence>
<comment type="catalytic activity">
    <reaction evidence="14 15">
        <text>a ubiquinone + NADH + 5 H(+)(in) = a ubiquinol + NAD(+) + 4 H(+)(out)</text>
        <dbReference type="Rhea" id="RHEA:29091"/>
        <dbReference type="Rhea" id="RHEA-COMP:9565"/>
        <dbReference type="Rhea" id="RHEA-COMP:9566"/>
        <dbReference type="ChEBI" id="CHEBI:15378"/>
        <dbReference type="ChEBI" id="CHEBI:16389"/>
        <dbReference type="ChEBI" id="CHEBI:17976"/>
        <dbReference type="ChEBI" id="CHEBI:57540"/>
        <dbReference type="ChEBI" id="CHEBI:57945"/>
        <dbReference type="EC" id="7.1.1.2"/>
    </reaction>
</comment>
<evidence type="ECO:0000256" key="6">
    <source>
        <dbReference type="ARBA" id="ARBA00022660"/>
    </source>
</evidence>
<comment type="function">
    <text evidence="15">Core subunit of the mitochondrial membrane respiratory chain NADH dehydrogenase (Complex I) which catalyzes electron transfer from NADH through the respiratory chain, using ubiquinone as an electron acceptor. Essential for the catalytic activity and assembly of complex I.</text>
</comment>
<evidence type="ECO:0000313" key="18">
    <source>
        <dbReference type="EMBL" id="QNL34246.1"/>
    </source>
</evidence>
<evidence type="ECO:0000256" key="12">
    <source>
        <dbReference type="ARBA" id="ARBA00023128"/>
    </source>
</evidence>
<feature type="transmembrane region" description="Helical" evidence="15">
    <location>
        <begin position="49"/>
        <end position="75"/>
    </location>
</feature>
<feature type="chain" id="PRO_5033972280" description="NADH-ubiquinone oxidoreductase chain 6" evidence="16">
    <location>
        <begin position="16"/>
        <end position="187"/>
    </location>
</feature>
<dbReference type="PANTHER" id="PTHR11435:SF1">
    <property type="entry name" value="NADH-UBIQUINONE OXIDOREDUCTASE CHAIN 6"/>
    <property type="match status" value="1"/>
</dbReference>
<reference evidence="17" key="1">
    <citation type="submission" date="2010-12" db="EMBL/GenBank/DDBJ databases">
        <authorList>
            <person name="Johansen S."/>
        </authorList>
    </citation>
    <scope>NUCLEOTIDE SEQUENCE</scope>
    <source>
        <strain evidence="17">Mm1</strain>
        <tissue evidence="17">Liver</tissue>
    </source>
</reference>
<keyword evidence="5 15" id="KW-0813">Transport</keyword>
<comment type="subcellular location">
    <subcellularLocation>
        <location evidence="1 15">Mitochondrion membrane</location>
        <topology evidence="1 15">Multi-pass membrane protein</topology>
    </subcellularLocation>
</comment>
<protein>
    <recommendedName>
        <fullName evidence="4 15">NADH-ubiquinone oxidoreductase chain 6</fullName>
        <ecNumber evidence="3 15">7.1.1.2</ecNumber>
    </recommendedName>
</protein>
<keyword evidence="8 15" id="KW-1278">Translocase</keyword>
<evidence type="ECO:0000256" key="11">
    <source>
        <dbReference type="ARBA" id="ARBA00023027"/>
    </source>
</evidence>
<evidence type="ECO:0000256" key="2">
    <source>
        <dbReference type="ARBA" id="ARBA00005698"/>
    </source>
</evidence>
<keyword evidence="16" id="KW-0732">Signal</keyword>
<dbReference type="EMBL" id="FR751402">
    <property type="protein sequence ID" value="CBY85679.1"/>
    <property type="molecule type" value="Genomic_DNA"/>
</dbReference>
<evidence type="ECO:0000313" key="17">
    <source>
        <dbReference type="EMBL" id="CBY85679.1"/>
    </source>
</evidence>
<organism evidence="17">
    <name type="scientific">Merluccius merluccius</name>
    <name type="common">European hake</name>
    <dbReference type="NCBI Taxonomy" id="8063"/>
    <lineage>
        <taxon>Eukaryota</taxon>
        <taxon>Metazoa</taxon>
        <taxon>Chordata</taxon>
        <taxon>Craniata</taxon>
        <taxon>Vertebrata</taxon>
        <taxon>Euteleostomi</taxon>
        <taxon>Actinopterygii</taxon>
        <taxon>Neopterygii</taxon>
        <taxon>Teleostei</taxon>
        <taxon>Neoteleostei</taxon>
        <taxon>Acanthomorphata</taxon>
        <taxon>Zeiogadaria</taxon>
        <taxon>Gadariae</taxon>
        <taxon>Gadiformes</taxon>
        <taxon>Gadoidei</taxon>
        <taxon>Merlucciidae</taxon>
        <taxon>Merluccius</taxon>
    </lineage>
</organism>
<evidence type="ECO:0000256" key="7">
    <source>
        <dbReference type="ARBA" id="ARBA00022692"/>
    </source>
</evidence>
<dbReference type="GO" id="GO:0031966">
    <property type="term" value="C:mitochondrial membrane"/>
    <property type="evidence" value="ECO:0007669"/>
    <property type="project" value="UniProtKB-SubCell"/>
</dbReference>
<dbReference type="EMBL" id="MT410897">
    <property type="protein sequence ID" value="QNL34246.1"/>
    <property type="molecule type" value="Genomic_DNA"/>
</dbReference>
<sequence length="187" mass="19347">MAYLMLSFLVGMIVGVISVASNPSPYFGALGLVLMAGAGCGCLIGHGGAFLAVVLFLIYLGGMLVVFAYCAALAAEPYPEAWGDVEVFAAALFYFLLVFGGAFWFFGGGYGAGWASVEEVVAFPAIFGDPFDEVINFSVISGDAAGVGMLYSLGGGLLVLSAWVLLLTLFVVLEVTRGLARGALRAV</sequence>
<comment type="similarity">
    <text evidence="2 15">Belongs to the complex I subunit 6 family.</text>
</comment>
<dbReference type="InterPro" id="IPR001457">
    <property type="entry name" value="NADH_UbQ/plastoQ_OxRdtase_su6"/>
</dbReference>
<accession>E7BCL0</accession>
<evidence type="ECO:0000256" key="4">
    <source>
        <dbReference type="ARBA" id="ARBA00021095"/>
    </source>
</evidence>
<dbReference type="EC" id="7.1.1.2" evidence="3 15"/>
<keyword evidence="11 15" id="KW-0520">NAD</keyword>
<keyword evidence="15" id="KW-0830">Ubiquinone</keyword>
<name>E7BCL0_MERME</name>
<dbReference type="Pfam" id="PF00499">
    <property type="entry name" value="Oxidored_q3"/>
    <property type="match status" value="1"/>
</dbReference>
<feature type="transmembrane region" description="Helical" evidence="15">
    <location>
        <begin position="87"/>
        <end position="106"/>
    </location>
</feature>
<keyword evidence="10 15" id="KW-1133">Transmembrane helix</keyword>
<evidence type="ECO:0000256" key="13">
    <source>
        <dbReference type="ARBA" id="ARBA00023136"/>
    </source>
</evidence>
<dbReference type="GO" id="GO:0008137">
    <property type="term" value="F:NADH dehydrogenase (ubiquinone) activity"/>
    <property type="evidence" value="ECO:0007669"/>
    <property type="project" value="UniProtKB-UniRule"/>
</dbReference>
<keyword evidence="6 15" id="KW-0679">Respiratory chain</keyword>
<evidence type="ECO:0000256" key="9">
    <source>
        <dbReference type="ARBA" id="ARBA00022982"/>
    </source>
</evidence>
<feature type="transmembrane region" description="Helical" evidence="15">
    <location>
        <begin position="149"/>
        <end position="173"/>
    </location>
</feature>
<reference evidence="17" key="2">
    <citation type="submission" date="2011-01" db="EMBL/GenBank/DDBJ databases">
        <title>Characterization of an intergenic spacer with RNA guiding potential in Gadiform mitogenomes.</title>
        <authorList>
            <person name="Bakke I."/>
            <person name="Jorgensen T.E."/>
            <person name="Ursvik A."/>
            <person name="Andreassen M."/>
            <person name="Coucheron D.H."/>
            <person name="Johansen S.D."/>
        </authorList>
    </citation>
    <scope>NUCLEOTIDE SEQUENCE</scope>
    <source>
        <strain evidence="17">Mm1</strain>
        <tissue evidence="17">Liver</tissue>
    </source>
</reference>
<evidence type="ECO:0000256" key="8">
    <source>
        <dbReference type="ARBA" id="ARBA00022967"/>
    </source>
</evidence>
<evidence type="ECO:0000256" key="1">
    <source>
        <dbReference type="ARBA" id="ARBA00004225"/>
    </source>
</evidence>
<dbReference type="AlphaFoldDB" id="E7BCL0"/>
<evidence type="ECO:0000256" key="5">
    <source>
        <dbReference type="ARBA" id="ARBA00022448"/>
    </source>
</evidence>
<dbReference type="InterPro" id="IPR050269">
    <property type="entry name" value="ComplexI_Subunit6"/>
</dbReference>
<geneLocation type="mitochondrion" evidence="17"/>
<reference evidence="18" key="3">
    <citation type="submission" date="2020-04" db="EMBL/GenBank/DDBJ databases">
        <title>DNAmark Project.</title>
        <authorList>
            <person name="Margaryan A."/>
        </authorList>
    </citation>
    <scope>NUCLEOTIDE SEQUENCE</scope>
    <source>
        <strain evidence="18">DM435</strain>
    </source>
</reference>
<keyword evidence="7 15" id="KW-0812">Transmembrane</keyword>
<keyword evidence="9 15" id="KW-0249">Electron transport</keyword>
<feature type="signal peptide" evidence="16">
    <location>
        <begin position="1"/>
        <end position="15"/>
    </location>
</feature>
<evidence type="ECO:0000256" key="14">
    <source>
        <dbReference type="ARBA" id="ARBA00049551"/>
    </source>
</evidence>
<keyword evidence="12 15" id="KW-0496">Mitochondrion</keyword>
<evidence type="ECO:0000256" key="10">
    <source>
        <dbReference type="ARBA" id="ARBA00022989"/>
    </source>
</evidence>